<evidence type="ECO:0000256" key="1">
    <source>
        <dbReference type="SAM" id="Phobius"/>
    </source>
</evidence>
<dbReference type="AlphaFoldDB" id="A0LPI2"/>
<organism evidence="2 3">
    <name type="scientific">Syntrophobacter fumaroxidans (strain DSM 10017 / MPOB)</name>
    <dbReference type="NCBI Taxonomy" id="335543"/>
    <lineage>
        <taxon>Bacteria</taxon>
        <taxon>Pseudomonadati</taxon>
        <taxon>Thermodesulfobacteriota</taxon>
        <taxon>Syntrophobacteria</taxon>
        <taxon>Syntrophobacterales</taxon>
        <taxon>Syntrophobacteraceae</taxon>
        <taxon>Syntrophobacter</taxon>
    </lineage>
</organism>
<dbReference type="EMBL" id="CP000478">
    <property type="protein sequence ID" value="ABK19334.1"/>
    <property type="molecule type" value="Genomic_DNA"/>
</dbReference>
<dbReference type="Pfam" id="PF07963">
    <property type="entry name" value="N_methyl"/>
    <property type="match status" value="1"/>
</dbReference>
<dbReference type="SUPFAM" id="SSF54523">
    <property type="entry name" value="Pili subunits"/>
    <property type="match status" value="1"/>
</dbReference>
<dbReference type="Proteomes" id="UP000001784">
    <property type="component" value="Chromosome"/>
</dbReference>
<keyword evidence="3" id="KW-1185">Reference proteome</keyword>
<keyword evidence="1" id="KW-1133">Transmembrane helix</keyword>
<keyword evidence="1" id="KW-0812">Transmembrane</keyword>
<evidence type="ECO:0000313" key="2">
    <source>
        <dbReference type="EMBL" id="ABK19334.1"/>
    </source>
</evidence>
<proteinExistence type="predicted"/>
<dbReference type="KEGG" id="sfu:Sfum_3664"/>
<name>A0LPI2_SYNFM</name>
<keyword evidence="1" id="KW-0472">Membrane</keyword>
<accession>A0LPI2</accession>
<dbReference type="STRING" id="335543.Sfum_3664"/>
<reference evidence="2 3" key="1">
    <citation type="submission" date="2006-10" db="EMBL/GenBank/DDBJ databases">
        <title>Complete sequence of Syntrophobacter fumaroxidans MPOB.</title>
        <authorList>
            <consortium name="US DOE Joint Genome Institute"/>
            <person name="Copeland A."/>
            <person name="Lucas S."/>
            <person name="Lapidus A."/>
            <person name="Barry K."/>
            <person name="Detter J.C."/>
            <person name="Glavina del Rio T."/>
            <person name="Hammon N."/>
            <person name="Israni S."/>
            <person name="Pitluck S."/>
            <person name="Goltsman E.G."/>
            <person name="Martinez M."/>
            <person name="Schmutz J."/>
            <person name="Larimer F."/>
            <person name="Land M."/>
            <person name="Hauser L."/>
            <person name="Kyrpides N."/>
            <person name="Kim E."/>
            <person name="Boone D.R."/>
            <person name="Brockman F."/>
            <person name="Culley D."/>
            <person name="Ferry J."/>
            <person name="Gunsalus R."/>
            <person name="McInerney M.J."/>
            <person name="Morrison M."/>
            <person name="Plugge C."/>
            <person name="Rohlin L."/>
            <person name="Scholten J."/>
            <person name="Sieber J."/>
            <person name="Stams A.J.M."/>
            <person name="Worm P."/>
            <person name="Henstra A.M."/>
            <person name="Richardson P."/>
        </authorList>
    </citation>
    <scope>NUCLEOTIDE SEQUENCE [LARGE SCALE GENOMIC DNA]</scope>
    <source>
        <strain evidence="3">DSM 10017 / MPOB</strain>
    </source>
</reference>
<feature type="transmembrane region" description="Helical" evidence="1">
    <location>
        <begin position="20"/>
        <end position="41"/>
    </location>
</feature>
<protein>
    <submittedName>
        <fullName evidence="2">General secretion pathway protein H</fullName>
    </submittedName>
</protein>
<dbReference type="Gene3D" id="3.30.700.10">
    <property type="entry name" value="Glycoprotein, Type 4 Pilin"/>
    <property type="match status" value="1"/>
</dbReference>
<sequence length="162" mass="18553">MRTRFRTYCMQGASPGNRAGFTFLELMVVMVIIGITVALVLPRVGAGWRRMEDREFLQEFVDTLKRSRLRAMNAGTIVFFRINGAERVYDFEDPPRRPIPPNVDIFADQLERDPQTGDYCLLFFPDGSLSGGDIEIVFDKVRSFRLYVHPLFGTVHLSRVSS</sequence>
<dbReference type="InterPro" id="IPR012902">
    <property type="entry name" value="N_methyl_site"/>
</dbReference>
<dbReference type="InParanoid" id="A0LPI2"/>
<evidence type="ECO:0000313" key="3">
    <source>
        <dbReference type="Proteomes" id="UP000001784"/>
    </source>
</evidence>
<gene>
    <name evidence="2" type="ordered locus">Sfum_3664</name>
</gene>
<dbReference type="eggNOG" id="COG4970">
    <property type="taxonomic scope" value="Bacteria"/>
</dbReference>
<dbReference type="InterPro" id="IPR045584">
    <property type="entry name" value="Pilin-like"/>
</dbReference>
<dbReference type="HOGENOM" id="CLU_123291_0_0_7"/>
<dbReference type="NCBIfam" id="TIGR02532">
    <property type="entry name" value="IV_pilin_GFxxxE"/>
    <property type="match status" value="1"/>
</dbReference>
<dbReference type="OrthoDB" id="5515392at2"/>